<comment type="caution">
    <text evidence="2">The sequence shown here is derived from an EMBL/GenBank/DDBJ whole genome shotgun (WGS) entry which is preliminary data.</text>
</comment>
<dbReference type="Proteomes" id="UP000315369">
    <property type="component" value="Unassembled WGS sequence"/>
</dbReference>
<protein>
    <submittedName>
        <fullName evidence="2">Uncharacterized protein</fullName>
    </submittedName>
</protein>
<dbReference type="EMBL" id="VIFM01000016">
    <property type="protein sequence ID" value="TQF16839.1"/>
    <property type="molecule type" value="Genomic_DNA"/>
</dbReference>
<dbReference type="OrthoDB" id="5492509at2"/>
<organism evidence="2 3">
    <name type="scientific">Myxococcus llanfairpwllgwyngyllgogerychwyrndrobwllllantysiliogogogochensis</name>
    <dbReference type="NCBI Taxonomy" id="2590453"/>
    <lineage>
        <taxon>Bacteria</taxon>
        <taxon>Pseudomonadati</taxon>
        <taxon>Myxococcota</taxon>
        <taxon>Myxococcia</taxon>
        <taxon>Myxococcales</taxon>
        <taxon>Cystobacterineae</taxon>
        <taxon>Myxococcaceae</taxon>
        <taxon>Myxococcus</taxon>
    </lineage>
</organism>
<feature type="compositionally biased region" description="Low complexity" evidence="1">
    <location>
        <begin position="1"/>
        <end position="36"/>
    </location>
</feature>
<keyword evidence="3" id="KW-1185">Reference proteome</keyword>
<evidence type="ECO:0000256" key="1">
    <source>
        <dbReference type="SAM" id="MobiDB-lite"/>
    </source>
</evidence>
<name>A0A540X6Q4_9BACT</name>
<dbReference type="InterPro" id="IPR028208">
    <property type="entry name" value="Effector_pro_NleD-like"/>
</dbReference>
<accession>A0A540X6Q4</accession>
<feature type="compositionally biased region" description="Basic and acidic residues" evidence="1">
    <location>
        <begin position="37"/>
        <end position="54"/>
    </location>
</feature>
<dbReference type="RefSeq" id="WP_141641445.1">
    <property type="nucleotide sequence ID" value="NZ_VIFM01000016.1"/>
</dbReference>
<feature type="region of interest" description="Disordered" evidence="1">
    <location>
        <begin position="1"/>
        <end position="120"/>
    </location>
</feature>
<sequence length="337" mass="36776">MKLRSKPSSLRSPSSSSSSRSRSNSAPPKLETSSPKSPEKSPPKKTESAPKPDAPRPTPAELQNGKNNLKPTDYGVAHPDLQGIRTRRDSGQSGADFADFTSDVRDSTHRLTSKPEGGRLMTELNDRTSHVNPGATGTQRNPLTVADIYSGRDAAMPMSHAPRHNGGLDSLRPAYRYEGQPGAGTASRINYNENAPGQRFNSLGHESVHAWRAANGVQVSPLAASKHHDADVFKRFPEHSANMKDTVETRLRLREEFETVGLRPTPHTPAGWAPTENKIRQEHGLPSRQDYSGMLPDRNQNDVNLGNYDAGSDTRNPFQKMLGTPSPIGKILGDLEK</sequence>
<dbReference type="AlphaFoldDB" id="A0A540X6Q4"/>
<gene>
    <name evidence="2" type="ORF">FJV41_06025</name>
</gene>
<evidence type="ECO:0000313" key="2">
    <source>
        <dbReference type="EMBL" id="TQF16839.1"/>
    </source>
</evidence>
<feature type="region of interest" description="Disordered" evidence="1">
    <location>
        <begin position="286"/>
        <end position="325"/>
    </location>
</feature>
<proteinExistence type="predicted"/>
<dbReference type="Pfam" id="PF14891">
    <property type="entry name" value="Peptidase_M91"/>
    <property type="match status" value="1"/>
</dbReference>
<evidence type="ECO:0000313" key="3">
    <source>
        <dbReference type="Proteomes" id="UP000315369"/>
    </source>
</evidence>
<reference evidence="2 3" key="1">
    <citation type="submission" date="2019-06" db="EMBL/GenBank/DDBJ databases">
        <authorList>
            <person name="Livingstone P."/>
            <person name="Whitworth D."/>
        </authorList>
    </citation>
    <scope>NUCLEOTIDE SEQUENCE [LARGE SCALE GENOMIC DNA]</scope>
    <source>
        <strain evidence="2 3">AM401</strain>
    </source>
</reference>